<dbReference type="Proteomes" id="UP001168216">
    <property type="component" value="Unassembled WGS sequence"/>
</dbReference>
<feature type="region of interest" description="Disordered" evidence="1">
    <location>
        <begin position="147"/>
        <end position="169"/>
    </location>
</feature>
<dbReference type="EMBL" id="JAOPLV010000001">
    <property type="protein sequence ID" value="MDM5138665.1"/>
    <property type="molecule type" value="Genomic_DNA"/>
</dbReference>
<evidence type="ECO:0000313" key="3">
    <source>
        <dbReference type="EMBL" id="MDM5138665.1"/>
    </source>
</evidence>
<dbReference type="InterPro" id="IPR019302">
    <property type="entry name" value="CAP12/PCTIR_TIR_dom"/>
</dbReference>
<sequence length="319" mass="36437">MALDKVEQKVVEQYFDMGTGYVLHHSNRTFAVFFEQFNIDIYNDRYCDIGDSKAKRLRSFFNQHDDVMIGKVLLAFIYDNDIEQNLNSPPKNQELRQRCIDIANRLINSAATAAPTQHKPFVSPFKSQHQQVRAAAINEVFGSMPSKPLQEAPSWDQLKPQHSQTESSMTTFSVPEKEKVFIVHGHDEHLLTETENLLRKLNLEPIVLREQHSGGMTIIEKLEKHGDVRYAIVLYTACDEGRKIGASAFNHRARQNVVFEHGYFISRLGRENVAAVVSGQIEIQGDIGGVVYFPYQTGWQYDLAREMKRSGLTVDLNHI</sequence>
<evidence type="ECO:0000256" key="1">
    <source>
        <dbReference type="SAM" id="MobiDB-lite"/>
    </source>
</evidence>
<proteinExistence type="predicted"/>
<dbReference type="Pfam" id="PF10137">
    <property type="entry name" value="CAP12-PCTIR_TIR"/>
    <property type="match status" value="1"/>
</dbReference>
<evidence type="ECO:0000259" key="2">
    <source>
        <dbReference type="Pfam" id="PF10137"/>
    </source>
</evidence>
<reference evidence="3" key="1">
    <citation type="submission" date="2023-08" db="EMBL/GenBank/DDBJ databases">
        <title>WGS of Aeromonas isolates.</title>
        <authorList>
            <person name="Lee H."/>
        </authorList>
    </citation>
    <scope>NUCLEOTIDE SEQUENCE</scope>
    <source>
        <strain evidence="3">SL22</strain>
    </source>
</reference>
<dbReference type="AlphaFoldDB" id="A0AAW7HV91"/>
<accession>A0AAW7HV91</accession>
<dbReference type="GO" id="GO:0050135">
    <property type="term" value="F:NADP+ nucleosidase activity"/>
    <property type="evidence" value="ECO:0007669"/>
    <property type="project" value="InterPro"/>
</dbReference>
<protein>
    <submittedName>
        <fullName evidence="3">Nucleotide-binding protein</fullName>
    </submittedName>
</protein>
<feature type="domain" description="CD-NTase-associated protein 12/Pycsar effector protein TIR" evidence="2">
    <location>
        <begin position="179"/>
        <end position="296"/>
    </location>
</feature>
<organism evidence="3 4">
    <name type="scientific">Aeromonas bestiarum</name>
    <dbReference type="NCBI Taxonomy" id="105751"/>
    <lineage>
        <taxon>Bacteria</taxon>
        <taxon>Pseudomonadati</taxon>
        <taxon>Pseudomonadota</taxon>
        <taxon>Gammaproteobacteria</taxon>
        <taxon>Aeromonadales</taxon>
        <taxon>Aeromonadaceae</taxon>
        <taxon>Aeromonas</taxon>
    </lineage>
</organism>
<gene>
    <name evidence="3" type="ORF">OB959_02460</name>
</gene>
<feature type="compositionally biased region" description="Polar residues" evidence="1">
    <location>
        <begin position="160"/>
        <end position="169"/>
    </location>
</feature>
<dbReference type="RefSeq" id="WP_290021153.1">
    <property type="nucleotide sequence ID" value="NZ_JAOPLV010000001.1"/>
</dbReference>
<comment type="caution">
    <text evidence="3">The sequence shown here is derived from an EMBL/GenBank/DDBJ whole genome shotgun (WGS) entry which is preliminary data.</text>
</comment>
<name>A0AAW7HV91_9GAMM</name>
<evidence type="ECO:0000313" key="4">
    <source>
        <dbReference type="Proteomes" id="UP001168216"/>
    </source>
</evidence>